<reference evidence="6 7" key="1">
    <citation type="submission" date="2023-02" db="EMBL/GenBank/DDBJ databases">
        <title>Dictyobacter halimunensis sp. nov., a new member of the class Ktedonobacteria from forest soil in a geothermal area.</title>
        <authorList>
            <person name="Rachmania M.K."/>
            <person name="Ningsih F."/>
            <person name="Sakai Y."/>
            <person name="Yabe S."/>
            <person name="Yokota A."/>
            <person name="Sjamsuridzal W."/>
        </authorList>
    </citation>
    <scope>NUCLEOTIDE SEQUENCE [LARGE SCALE GENOMIC DNA]</scope>
    <source>
        <strain evidence="6 7">S3.2.2.5</strain>
    </source>
</reference>
<evidence type="ECO:0000313" key="6">
    <source>
        <dbReference type="EMBL" id="GLV53811.1"/>
    </source>
</evidence>
<evidence type="ECO:0000256" key="4">
    <source>
        <dbReference type="ARBA" id="ARBA00024201"/>
    </source>
</evidence>
<dbReference type="InterPro" id="IPR000801">
    <property type="entry name" value="Esterase-like"/>
</dbReference>
<keyword evidence="3" id="KW-0378">Hydrolase</keyword>
<keyword evidence="7" id="KW-1185">Reference proteome</keyword>
<comment type="similarity">
    <text evidence="4">Belongs to the Fes family.</text>
</comment>
<comment type="caution">
    <text evidence="6">The sequence shown here is derived from an EMBL/GenBank/DDBJ whole genome shotgun (WGS) entry which is preliminary data.</text>
</comment>
<dbReference type="Proteomes" id="UP001344906">
    <property type="component" value="Unassembled WGS sequence"/>
</dbReference>
<dbReference type="InterPro" id="IPR029058">
    <property type="entry name" value="AB_hydrolase_fold"/>
</dbReference>
<dbReference type="Gene3D" id="3.40.50.1820">
    <property type="entry name" value="alpha/beta hydrolase"/>
    <property type="match status" value="1"/>
</dbReference>
<dbReference type="InterPro" id="IPR021764">
    <property type="entry name" value="Enterochelin_esterase_N"/>
</dbReference>
<dbReference type="Gene3D" id="2.60.40.10">
    <property type="entry name" value="Immunoglobulins"/>
    <property type="match status" value="1"/>
</dbReference>
<comment type="subcellular location">
    <subcellularLocation>
        <location evidence="1">Cytoplasm</location>
    </subcellularLocation>
</comment>
<dbReference type="PANTHER" id="PTHR48098">
    <property type="entry name" value="ENTEROCHELIN ESTERASE-RELATED"/>
    <property type="match status" value="1"/>
</dbReference>
<dbReference type="InterPro" id="IPR050583">
    <property type="entry name" value="Mycobacterial_A85_antigen"/>
</dbReference>
<dbReference type="NCBIfam" id="NF007758">
    <property type="entry name" value="PRK10439.1"/>
    <property type="match status" value="1"/>
</dbReference>
<keyword evidence="2" id="KW-0963">Cytoplasm</keyword>
<dbReference type="Pfam" id="PF11806">
    <property type="entry name" value="Enterochelin_N"/>
    <property type="match status" value="1"/>
</dbReference>
<dbReference type="InterPro" id="IPR014756">
    <property type="entry name" value="Ig_E-set"/>
</dbReference>
<feature type="domain" description="Enterochelin esterase N-terminal" evidence="5">
    <location>
        <begin position="54"/>
        <end position="166"/>
    </location>
</feature>
<evidence type="ECO:0000259" key="5">
    <source>
        <dbReference type="Pfam" id="PF11806"/>
    </source>
</evidence>
<dbReference type="InterPro" id="IPR013783">
    <property type="entry name" value="Ig-like_fold"/>
</dbReference>
<organism evidence="6 7">
    <name type="scientific">Dictyobacter halimunensis</name>
    <dbReference type="NCBI Taxonomy" id="3026934"/>
    <lineage>
        <taxon>Bacteria</taxon>
        <taxon>Bacillati</taxon>
        <taxon>Chloroflexota</taxon>
        <taxon>Ktedonobacteria</taxon>
        <taxon>Ktedonobacterales</taxon>
        <taxon>Dictyobacteraceae</taxon>
        <taxon>Dictyobacter</taxon>
    </lineage>
</organism>
<gene>
    <name evidence="6" type="ORF">KDH_06620</name>
</gene>
<dbReference type="RefSeq" id="WP_338247522.1">
    <property type="nucleotide sequence ID" value="NZ_BSRI01000001.1"/>
</dbReference>
<proteinExistence type="inferred from homology"/>
<evidence type="ECO:0000256" key="2">
    <source>
        <dbReference type="ARBA" id="ARBA00022490"/>
    </source>
</evidence>
<dbReference type="PANTHER" id="PTHR48098:SF3">
    <property type="entry name" value="IRON(III) ENTEROBACTIN ESTERASE"/>
    <property type="match status" value="1"/>
</dbReference>
<protein>
    <recommendedName>
        <fullName evidence="5">Enterochelin esterase N-terminal domain-containing protein</fullName>
    </recommendedName>
</protein>
<dbReference type="SUPFAM" id="SSF81296">
    <property type="entry name" value="E set domains"/>
    <property type="match status" value="1"/>
</dbReference>
<evidence type="ECO:0000313" key="7">
    <source>
        <dbReference type="Proteomes" id="UP001344906"/>
    </source>
</evidence>
<evidence type="ECO:0000256" key="1">
    <source>
        <dbReference type="ARBA" id="ARBA00004496"/>
    </source>
</evidence>
<evidence type="ECO:0000256" key="3">
    <source>
        <dbReference type="ARBA" id="ARBA00022801"/>
    </source>
</evidence>
<dbReference type="SUPFAM" id="SSF53474">
    <property type="entry name" value="alpha/beta-Hydrolases"/>
    <property type="match status" value="1"/>
</dbReference>
<dbReference type="EMBL" id="BSRI01000001">
    <property type="protein sequence ID" value="GLV53811.1"/>
    <property type="molecule type" value="Genomic_DNA"/>
</dbReference>
<name>A0ABQ6FI54_9CHLR</name>
<sequence>MVATQIQTSPRINSLQRALEAGDPMALEVFWQEIMESGTPLIETIEGDDRHALVTFLWRDKEETQNVVIWGGPAGLEHPQDHQMTHLPDTDLWYKTYWLQRDLRGVYTLSINDSLTDQESGGFGTRFIPDPLNPKRFVAHKDEEKPDSQEVVFSILELPDAPVQTWIVPHMDGAKGKLHAHRLRSQILNNERRIWVYTPADYTERNEPYRLLLLFDGWEYIDLIPTPTILDNLVREGKIPPLVTVLIDNPDGETRNRELTCHQPFVDFLTQELMPWIQEHYHVTTDPARTIVGGCSFGGLAAAFAGLRAPDTFGNVLAQSGSSWWDKDPEEDIQQEWIIQQFIASPPLPLRFYLEVGLKEDMGWIYMVGCNRHLRDVLKLKGYEVHYAEFNGYHHYVSHRGSLADGLLALIGKQAIG</sequence>
<accession>A0ABQ6FI54</accession>
<dbReference type="Pfam" id="PF00756">
    <property type="entry name" value="Esterase"/>
    <property type="match status" value="1"/>
</dbReference>